<evidence type="ECO:0000313" key="2">
    <source>
        <dbReference type="Proteomes" id="UP000320722"/>
    </source>
</evidence>
<dbReference type="AlphaFoldDB" id="A0A517WA61"/>
<name>A0A517WA61_9PLAN</name>
<proteinExistence type="predicted"/>
<protein>
    <submittedName>
        <fullName evidence="1">Uncharacterized protein</fullName>
    </submittedName>
</protein>
<dbReference type="Proteomes" id="UP000320722">
    <property type="component" value="Chromosome"/>
</dbReference>
<evidence type="ECO:0000313" key="1">
    <source>
        <dbReference type="EMBL" id="QDU02136.1"/>
    </source>
</evidence>
<accession>A0A517WA61</accession>
<dbReference type="EMBL" id="CP036347">
    <property type="protein sequence ID" value="QDU02136.1"/>
    <property type="molecule type" value="Genomic_DNA"/>
</dbReference>
<organism evidence="1 2">
    <name type="scientific">Gimesia chilikensis</name>
    <dbReference type="NCBI Taxonomy" id="2605989"/>
    <lineage>
        <taxon>Bacteria</taxon>
        <taxon>Pseudomonadati</taxon>
        <taxon>Planctomycetota</taxon>
        <taxon>Planctomycetia</taxon>
        <taxon>Planctomycetales</taxon>
        <taxon>Planctomycetaceae</taxon>
        <taxon>Gimesia</taxon>
    </lineage>
</organism>
<reference evidence="1 2" key="1">
    <citation type="submission" date="2019-02" db="EMBL/GenBank/DDBJ databases">
        <title>Deep-cultivation of Planctomycetes and their phenomic and genomic characterization uncovers novel biology.</title>
        <authorList>
            <person name="Wiegand S."/>
            <person name="Jogler M."/>
            <person name="Boedeker C."/>
            <person name="Pinto D."/>
            <person name="Vollmers J."/>
            <person name="Rivas-Marin E."/>
            <person name="Kohn T."/>
            <person name="Peeters S.H."/>
            <person name="Heuer A."/>
            <person name="Rast P."/>
            <person name="Oberbeckmann S."/>
            <person name="Bunk B."/>
            <person name="Jeske O."/>
            <person name="Meyerdierks A."/>
            <person name="Storesund J.E."/>
            <person name="Kallscheuer N."/>
            <person name="Luecker S."/>
            <person name="Lage O.M."/>
            <person name="Pohl T."/>
            <person name="Merkel B.J."/>
            <person name="Hornburger P."/>
            <person name="Mueller R.-W."/>
            <person name="Bruemmer F."/>
            <person name="Labrenz M."/>
            <person name="Spormann A.M."/>
            <person name="Op den Camp H."/>
            <person name="Overmann J."/>
            <person name="Amann R."/>
            <person name="Jetten M.S.M."/>
            <person name="Mascher T."/>
            <person name="Medema M.H."/>
            <person name="Devos D.P."/>
            <person name="Kaster A.-K."/>
            <person name="Ovreas L."/>
            <person name="Rohde M."/>
            <person name="Galperin M.Y."/>
            <person name="Jogler C."/>
        </authorList>
    </citation>
    <scope>NUCLEOTIDE SEQUENCE [LARGE SCALE GENOMIC DNA]</scope>
    <source>
        <strain evidence="1 2">V6</strain>
    </source>
</reference>
<sequence length="159" mass="18956">MPAPEEPVENNRNDPMQAEIHAALRERFRSFLNDDARFRKFIRACNEFFYTSRELRYWQQQEWDIFIKEYPEYATLSVPAIRDAFHVCHVHLDPLKQVEVPIHKGVRDIYYAPEAERARSENAPYSQEFSLDSEYCGNRTHITTSCCDKCLAWWKAYGR</sequence>
<dbReference type="RefSeq" id="WP_145038665.1">
    <property type="nucleotide sequence ID" value="NZ_CP036347.1"/>
</dbReference>
<gene>
    <name evidence="1" type="ORF">V6x_18370</name>
</gene>